<gene>
    <name evidence="2" type="ORF">H2200_012916</name>
</gene>
<sequence>MASSGPHGHDPTTCPEEIKKVNAEAKATQVLAQVEGTDKRNRGRTNYVHLALDNLPSSAEILGDPNPDDNTLFDSAYEAERYREALLERKNTVDPTIPTDPRDIKAHVKALFKAFKCVPDECEDTEKITKLYSDMTHDNALIEALCWQLVEGLIRRSEVKTNLVESYEPDKYKFRKCADKDFAERFDLLVEGMAKSKSLCKHLNDAPFMYKVLDDPLTNVERIESNRKLNGQKAEVMKRGKEVVAAEKDDGKNKKVKTRRSTEESPSVKTETAQPLRQRGGTTMSAQPPRYTTPQTYMRPAQYPNSAPANYGFMPANQQNPMNLNAGLMPYTGNNFFDTPTRRGGAQDMNSYNIGQQPAFGGQFLPPTRPNYGMLPPPQFDPLSATQFQGRQFATAAGVQRTASRSSNYPNMPAFNQNQTNTTWLPRAEADSGRPSSGHTSGASTVTAPEMENAEDAEADPFTSGHDDNANANIGYDQTDIDTLIKQAESENAGSEADDAAFENE</sequence>
<feature type="compositionally biased region" description="Polar residues" evidence="1">
    <location>
        <begin position="434"/>
        <end position="447"/>
    </location>
</feature>
<dbReference type="EMBL" id="JAPDRK010000025">
    <property type="protein sequence ID" value="KAJ9602722.1"/>
    <property type="molecule type" value="Genomic_DNA"/>
</dbReference>
<name>A0AA39CC09_9EURO</name>
<evidence type="ECO:0000313" key="2">
    <source>
        <dbReference type="EMBL" id="KAJ9602722.1"/>
    </source>
</evidence>
<keyword evidence="3" id="KW-1185">Reference proteome</keyword>
<evidence type="ECO:0000256" key="1">
    <source>
        <dbReference type="SAM" id="MobiDB-lite"/>
    </source>
</evidence>
<proteinExistence type="predicted"/>
<reference evidence="2" key="1">
    <citation type="submission" date="2022-10" db="EMBL/GenBank/DDBJ databases">
        <title>Culturing micro-colonial fungi from biological soil crusts in the Mojave desert and describing Neophaeococcomyces mojavensis, and introducing the new genera and species Taxawa tesnikishii.</title>
        <authorList>
            <person name="Kurbessoian T."/>
            <person name="Stajich J.E."/>
        </authorList>
    </citation>
    <scope>NUCLEOTIDE SEQUENCE</scope>
    <source>
        <strain evidence="2">TK_41</strain>
    </source>
</reference>
<accession>A0AA39CC09</accession>
<feature type="compositionally biased region" description="Acidic residues" evidence="1">
    <location>
        <begin position="496"/>
        <end position="505"/>
    </location>
</feature>
<evidence type="ECO:0000313" key="3">
    <source>
        <dbReference type="Proteomes" id="UP001172673"/>
    </source>
</evidence>
<organism evidence="2 3">
    <name type="scientific">Cladophialophora chaetospira</name>
    <dbReference type="NCBI Taxonomy" id="386627"/>
    <lineage>
        <taxon>Eukaryota</taxon>
        <taxon>Fungi</taxon>
        <taxon>Dikarya</taxon>
        <taxon>Ascomycota</taxon>
        <taxon>Pezizomycotina</taxon>
        <taxon>Eurotiomycetes</taxon>
        <taxon>Chaetothyriomycetidae</taxon>
        <taxon>Chaetothyriales</taxon>
        <taxon>Herpotrichiellaceae</taxon>
        <taxon>Cladophialophora</taxon>
    </lineage>
</organism>
<feature type="compositionally biased region" description="Polar residues" evidence="1">
    <location>
        <begin position="264"/>
        <end position="296"/>
    </location>
</feature>
<feature type="region of interest" description="Disordered" evidence="1">
    <location>
        <begin position="338"/>
        <end position="505"/>
    </location>
</feature>
<protein>
    <submittedName>
        <fullName evidence="2">Uncharacterized protein</fullName>
    </submittedName>
</protein>
<comment type="caution">
    <text evidence="2">The sequence shown here is derived from an EMBL/GenBank/DDBJ whole genome shotgun (WGS) entry which is preliminary data.</text>
</comment>
<dbReference type="AlphaFoldDB" id="A0AA39CC09"/>
<dbReference type="Proteomes" id="UP001172673">
    <property type="component" value="Unassembled WGS sequence"/>
</dbReference>
<feature type="compositionally biased region" description="Polar residues" evidence="1">
    <location>
        <begin position="401"/>
        <end position="424"/>
    </location>
</feature>
<feature type="region of interest" description="Disordered" evidence="1">
    <location>
        <begin position="246"/>
        <end position="299"/>
    </location>
</feature>